<dbReference type="RefSeq" id="XP_019707532.1">
    <property type="nucleotide sequence ID" value="XM_019851973.2"/>
</dbReference>
<gene>
    <name evidence="2" type="primary">LOC105038614</name>
</gene>
<evidence type="ECO:0000313" key="2">
    <source>
        <dbReference type="RefSeq" id="XP_019707532.1"/>
    </source>
</evidence>
<proteinExistence type="predicted"/>
<dbReference type="AlphaFoldDB" id="A0A6J0PLA4"/>
<name>A0A6J0PLA4_ELAGV</name>
<dbReference type="Proteomes" id="UP000504607">
    <property type="component" value="Chromosome 1"/>
</dbReference>
<reference evidence="2" key="1">
    <citation type="submission" date="2025-08" db="UniProtKB">
        <authorList>
            <consortium name="RefSeq"/>
        </authorList>
    </citation>
    <scope>IDENTIFICATION</scope>
</reference>
<organism evidence="1 2">
    <name type="scientific">Elaeis guineensis var. tenera</name>
    <name type="common">Oil palm</name>
    <dbReference type="NCBI Taxonomy" id="51953"/>
    <lineage>
        <taxon>Eukaryota</taxon>
        <taxon>Viridiplantae</taxon>
        <taxon>Streptophyta</taxon>
        <taxon>Embryophyta</taxon>
        <taxon>Tracheophyta</taxon>
        <taxon>Spermatophyta</taxon>
        <taxon>Magnoliopsida</taxon>
        <taxon>Liliopsida</taxon>
        <taxon>Arecaceae</taxon>
        <taxon>Arecoideae</taxon>
        <taxon>Cocoseae</taxon>
        <taxon>Elaeidinae</taxon>
        <taxon>Elaeis</taxon>
    </lineage>
</organism>
<dbReference type="InParanoid" id="A0A6J0PLA4"/>
<accession>A0A6J0PLA4</accession>
<protein>
    <submittedName>
        <fullName evidence="2">Uncharacterized protein LOC105038614</fullName>
    </submittedName>
</protein>
<evidence type="ECO:0000313" key="1">
    <source>
        <dbReference type="Proteomes" id="UP000504607"/>
    </source>
</evidence>
<sequence>MVYHRETIHVFLVYFQKQDWKFLRCWSMHILFGFRCCYNFVFTCFRYSQGKSCSSHHFPPMIGLQFWTSYPQDGTIICGQNEISHLANGHIEPINKEGAASGLLMVQTTMKR</sequence>
<keyword evidence="1" id="KW-1185">Reference proteome</keyword>